<evidence type="ECO:0000256" key="8">
    <source>
        <dbReference type="ARBA" id="ARBA00022793"/>
    </source>
</evidence>
<protein>
    <recommendedName>
        <fullName evidence="5 11">Phosphoribosylaminoimidazole carboxylase</fullName>
        <ecNumber evidence="4 11">4.1.1.21</ecNumber>
    </recommendedName>
</protein>
<name>A0A6G1GCQ1_9PEZI</name>
<evidence type="ECO:0000256" key="1">
    <source>
        <dbReference type="ARBA" id="ARBA00001244"/>
    </source>
</evidence>
<evidence type="ECO:0000256" key="3">
    <source>
        <dbReference type="ARBA" id="ARBA00006114"/>
    </source>
</evidence>
<evidence type="ECO:0000256" key="9">
    <source>
        <dbReference type="ARBA" id="ARBA00022840"/>
    </source>
</evidence>
<dbReference type="HAMAP" id="MF_01928">
    <property type="entry name" value="PurK"/>
    <property type="match status" value="1"/>
</dbReference>
<dbReference type="InterPro" id="IPR000031">
    <property type="entry name" value="PurE_dom"/>
</dbReference>
<feature type="domain" description="ATP-grasp" evidence="13">
    <location>
        <begin position="111"/>
        <end position="299"/>
    </location>
</feature>
<keyword evidence="9 11" id="KW-0067">ATP-binding</keyword>
<dbReference type="GO" id="GO:0004638">
    <property type="term" value="F:phosphoribosylaminoimidazole carboxylase activity"/>
    <property type="evidence" value="ECO:0007669"/>
    <property type="project" value="UniProtKB-UniRule"/>
</dbReference>
<evidence type="ECO:0000259" key="13">
    <source>
        <dbReference type="PROSITE" id="PS50975"/>
    </source>
</evidence>
<dbReference type="InterPro" id="IPR054350">
    <property type="entry name" value="PurT/PurK_preATP-grasp"/>
</dbReference>
<dbReference type="HAMAP" id="MF_01929">
    <property type="entry name" value="PurE_classI"/>
    <property type="match status" value="1"/>
</dbReference>
<dbReference type="InterPro" id="IPR016185">
    <property type="entry name" value="PreATP-grasp_dom_sf"/>
</dbReference>
<evidence type="ECO:0000256" key="7">
    <source>
        <dbReference type="ARBA" id="ARBA00022755"/>
    </source>
</evidence>
<sequence length="572" mass="61747">MDNLPRVGLLGGGQLGRMLIEESNRLNIPISVLDADQAPAKQIHAHPKALHVNGSFAESEAVRKLASNCDILTVEIEHVDTTILEEAANAGVRVEPSWKTIRTIQDKYVQKQYLESHFIKTAAASQVDFIADLEAAGVELGYPMMLKARKQAYDGKGNYVVESRDDVHNAFEALGKVKGGMYAEKWADFKTELAVMVLKTKDGVFAYPTVELISQDSVCKLVYAPVRGVSTKVKEAAQKLAKEAVAPFEGKGVFGVELFLLQDDSLLVNEIAPRPHNTGHYTIEACPNSQFAGHLRAILDLPIPPDSLKQTRPAIMLNILGGKHPDSHQPLLLKALAIPNATIHMYGKGASKPGRKIGHVTVTASTMREAESAMAPLLAEFDTLRAERFNLPPPTTAPPAPSRHPVVSVTAGSISDQTVLANVYTVLEKLGIAYEKKITSAHRTPEYMATYAKEASARGVRVIIAAAGGAAHLPGMVAAFNKSIPVIGLPVKPSKSDGMDSLVSMTNMPRGVPVLTVGIDNGVNAALGAGRIVGCWDEGVRERVERYAEEAAEESLENDRRMEGENEKRNAL</sequence>
<dbReference type="NCBIfam" id="NF004679">
    <property type="entry name" value="PRK06019.1-5"/>
    <property type="match status" value="1"/>
</dbReference>
<dbReference type="InterPro" id="IPR011054">
    <property type="entry name" value="Rudment_hybrid_motif"/>
</dbReference>
<dbReference type="GO" id="GO:0046872">
    <property type="term" value="F:metal ion binding"/>
    <property type="evidence" value="ECO:0007669"/>
    <property type="project" value="InterPro"/>
</dbReference>
<dbReference type="NCBIfam" id="TIGR01162">
    <property type="entry name" value="purE"/>
    <property type="match status" value="1"/>
</dbReference>
<dbReference type="GO" id="GO:0005524">
    <property type="term" value="F:ATP binding"/>
    <property type="evidence" value="ECO:0007669"/>
    <property type="project" value="UniProtKB-UniRule"/>
</dbReference>
<dbReference type="GeneID" id="54414841"/>
<dbReference type="InterPro" id="IPR013815">
    <property type="entry name" value="ATP_grasp_subdomain_1"/>
</dbReference>
<evidence type="ECO:0000313" key="15">
    <source>
        <dbReference type="Proteomes" id="UP000504638"/>
    </source>
</evidence>
<dbReference type="UniPathway" id="UPA00074">
    <property type="reaction ID" value="UER00130"/>
</dbReference>
<evidence type="ECO:0000256" key="6">
    <source>
        <dbReference type="ARBA" id="ARBA00022741"/>
    </source>
</evidence>
<dbReference type="InterPro" id="IPR003135">
    <property type="entry name" value="ATP-grasp_carboxylate-amine"/>
</dbReference>
<evidence type="ECO:0000256" key="12">
    <source>
        <dbReference type="SAM" id="MobiDB-lite"/>
    </source>
</evidence>
<dbReference type="PANTHER" id="PTHR11609">
    <property type="entry name" value="PURINE BIOSYNTHESIS PROTEIN 6/7, PUR6/7"/>
    <property type="match status" value="1"/>
</dbReference>
<evidence type="ECO:0000313" key="14">
    <source>
        <dbReference type="EMBL" id="KAF1815680.1"/>
    </source>
</evidence>
<dbReference type="InterPro" id="IPR033747">
    <property type="entry name" value="PurE_ClassI"/>
</dbReference>
<dbReference type="InterPro" id="IPR011761">
    <property type="entry name" value="ATP-grasp"/>
</dbReference>
<dbReference type="Gene3D" id="3.30.470.20">
    <property type="entry name" value="ATP-grasp fold, B domain"/>
    <property type="match status" value="1"/>
</dbReference>
<dbReference type="SUPFAM" id="SSF51246">
    <property type="entry name" value="Rudiment single hybrid motif"/>
    <property type="match status" value="1"/>
</dbReference>
<organism evidence="14">
    <name type="scientific">Eremomyces bilateralis CBS 781.70</name>
    <dbReference type="NCBI Taxonomy" id="1392243"/>
    <lineage>
        <taxon>Eukaryota</taxon>
        <taxon>Fungi</taxon>
        <taxon>Dikarya</taxon>
        <taxon>Ascomycota</taxon>
        <taxon>Pezizomycotina</taxon>
        <taxon>Dothideomycetes</taxon>
        <taxon>Dothideomycetes incertae sedis</taxon>
        <taxon>Eremomycetales</taxon>
        <taxon>Eremomycetaceae</taxon>
        <taxon>Eremomyces</taxon>
    </lineage>
</organism>
<dbReference type="RefSeq" id="XP_033537311.1">
    <property type="nucleotide sequence ID" value="XM_033674271.1"/>
</dbReference>
<dbReference type="InterPro" id="IPR016301">
    <property type="entry name" value="Ade2_fungi/plant"/>
</dbReference>
<dbReference type="Pfam" id="PF17769">
    <property type="entry name" value="PurK_C"/>
    <property type="match status" value="1"/>
</dbReference>
<dbReference type="SUPFAM" id="SSF56059">
    <property type="entry name" value="Glutathione synthetase ATP-binding domain-like"/>
    <property type="match status" value="1"/>
</dbReference>
<dbReference type="EMBL" id="ML975151">
    <property type="protein sequence ID" value="KAF1815680.1"/>
    <property type="molecule type" value="Genomic_DNA"/>
</dbReference>
<dbReference type="Pfam" id="PF02222">
    <property type="entry name" value="ATP-grasp"/>
    <property type="match status" value="1"/>
</dbReference>
<comment type="catalytic activity">
    <reaction evidence="1 11">
        <text>5-amino-1-(5-phospho-D-ribosyl)imidazole-4-carboxylate + H(+) = 5-amino-1-(5-phospho-beta-D-ribosyl)imidazole + CO2</text>
        <dbReference type="Rhea" id="RHEA:10792"/>
        <dbReference type="ChEBI" id="CHEBI:15378"/>
        <dbReference type="ChEBI" id="CHEBI:16526"/>
        <dbReference type="ChEBI" id="CHEBI:77657"/>
        <dbReference type="ChEBI" id="CHEBI:137981"/>
        <dbReference type="EC" id="4.1.1.21"/>
    </reaction>
</comment>
<dbReference type="GO" id="GO:0006189">
    <property type="term" value="P:'de novo' IMP biosynthetic process"/>
    <property type="evidence" value="ECO:0007669"/>
    <property type="project" value="UniProtKB-UniRule"/>
</dbReference>
<evidence type="ECO:0000256" key="11">
    <source>
        <dbReference type="PIRNR" id="PIRNR001340"/>
    </source>
</evidence>
<dbReference type="OrthoDB" id="15425at2759"/>
<dbReference type="SMART" id="SM01001">
    <property type="entry name" value="AIRC"/>
    <property type="match status" value="1"/>
</dbReference>
<dbReference type="SUPFAM" id="SSF52440">
    <property type="entry name" value="PreATP-grasp domain"/>
    <property type="match status" value="1"/>
</dbReference>
<feature type="compositionally biased region" description="Basic and acidic residues" evidence="12">
    <location>
        <begin position="557"/>
        <end position="572"/>
    </location>
</feature>
<dbReference type="Proteomes" id="UP000504638">
    <property type="component" value="Unplaced"/>
</dbReference>
<dbReference type="EC" id="4.1.1.21" evidence="4 11"/>
<dbReference type="Gene3D" id="3.30.1490.20">
    <property type="entry name" value="ATP-grasp fold, A domain"/>
    <property type="match status" value="1"/>
</dbReference>
<dbReference type="AlphaFoldDB" id="A0A6G1GCQ1"/>
<dbReference type="Gene3D" id="3.40.50.20">
    <property type="match status" value="1"/>
</dbReference>
<dbReference type="SUPFAM" id="SSF52255">
    <property type="entry name" value="N5-CAIR mutase (phosphoribosylaminoimidazole carboxylase, PurE)"/>
    <property type="match status" value="1"/>
</dbReference>
<evidence type="ECO:0000256" key="10">
    <source>
        <dbReference type="ARBA" id="ARBA00023239"/>
    </source>
</evidence>
<dbReference type="PROSITE" id="PS50975">
    <property type="entry name" value="ATP_GRASP"/>
    <property type="match status" value="1"/>
</dbReference>
<evidence type="ECO:0000256" key="5">
    <source>
        <dbReference type="ARBA" id="ARBA00021059"/>
    </source>
</evidence>
<dbReference type="PANTHER" id="PTHR11609:SF5">
    <property type="entry name" value="PHOSPHORIBOSYLAMINOIMIDAZOLE CARBOXYLASE"/>
    <property type="match status" value="1"/>
</dbReference>
<proteinExistence type="inferred from homology"/>
<dbReference type="InterPro" id="IPR005875">
    <property type="entry name" value="PurK"/>
</dbReference>
<reference evidence="16" key="3">
    <citation type="submission" date="2025-04" db="UniProtKB">
        <authorList>
            <consortium name="RefSeq"/>
        </authorList>
    </citation>
    <scope>IDENTIFICATION</scope>
    <source>
        <strain evidence="16">CBS 781.70</strain>
    </source>
</reference>
<comment type="pathway">
    <text evidence="2 11">Purine metabolism; IMP biosynthesis via de novo pathway; 5-amino-1-(5-phospho-D-ribosyl)imidazole-4-carboxylate from 5-amino-1-(5-phospho-D-ribosyl)imidazole (carboxylase route): step 1/1.</text>
</comment>
<keyword evidence="15" id="KW-1185">Reference proteome</keyword>
<keyword evidence="10 11" id="KW-0456">Lyase</keyword>
<dbReference type="Pfam" id="PF22660">
    <property type="entry name" value="RS_preATP-grasp-like"/>
    <property type="match status" value="1"/>
</dbReference>
<dbReference type="Gene3D" id="3.40.50.1970">
    <property type="match status" value="1"/>
</dbReference>
<dbReference type="FunFam" id="3.30.470.20:FF:000037">
    <property type="entry name" value="Phosphoribosylaminoimidazole carboxylase, chloroplastic"/>
    <property type="match status" value="1"/>
</dbReference>
<evidence type="ECO:0000313" key="16">
    <source>
        <dbReference type="RefSeq" id="XP_033537311.1"/>
    </source>
</evidence>
<dbReference type="Pfam" id="PF00731">
    <property type="entry name" value="AIRC"/>
    <property type="match status" value="1"/>
</dbReference>
<dbReference type="NCBIfam" id="TIGR01161">
    <property type="entry name" value="purK"/>
    <property type="match status" value="1"/>
</dbReference>
<accession>A0A6G1GCQ1</accession>
<gene>
    <name evidence="14 16" type="ORF">P152DRAFT_192948</name>
</gene>
<dbReference type="InterPro" id="IPR040686">
    <property type="entry name" value="PurK_C"/>
</dbReference>
<dbReference type="PIRSF" id="PIRSF001340">
    <property type="entry name" value="AIR_carboxylase"/>
    <property type="match status" value="1"/>
</dbReference>
<keyword evidence="8 11" id="KW-0210">Decarboxylase</keyword>
<evidence type="ECO:0000256" key="4">
    <source>
        <dbReference type="ARBA" id="ARBA00012329"/>
    </source>
</evidence>
<keyword evidence="6 11" id="KW-0547">Nucleotide-binding</keyword>
<keyword evidence="7 11" id="KW-0658">Purine biosynthesis</keyword>
<feature type="region of interest" description="Disordered" evidence="12">
    <location>
        <begin position="549"/>
        <end position="572"/>
    </location>
</feature>
<reference evidence="14 16" key="1">
    <citation type="submission" date="2020-01" db="EMBL/GenBank/DDBJ databases">
        <authorList>
            <consortium name="DOE Joint Genome Institute"/>
            <person name="Haridas S."/>
            <person name="Albert R."/>
            <person name="Binder M."/>
            <person name="Bloem J."/>
            <person name="Labutti K."/>
            <person name="Salamov A."/>
            <person name="Andreopoulos B."/>
            <person name="Baker S.E."/>
            <person name="Barry K."/>
            <person name="Bills G."/>
            <person name="Bluhm B.H."/>
            <person name="Cannon C."/>
            <person name="Castanera R."/>
            <person name="Culley D.E."/>
            <person name="Daum C."/>
            <person name="Ezra D."/>
            <person name="Gonzalez J.B."/>
            <person name="Henrissat B."/>
            <person name="Kuo A."/>
            <person name="Liang C."/>
            <person name="Lipzen A."/>
            <person name="Lutzoni F."/>
            <person name="Magnuson J."/>
            <person name="Mondo S."/>
            <person name="Nolan M."/>
            <person name="Ohm R."/>
            <person name="Pangilinan J."/>
            <person name="Park H.-J."/>
            <person name="Ramirez L."/>
            <person name="Alfaro M."/>
            <person name="Sun H."/>
            <person name="Tritt A."/>
            <person name="Yoshinaga Y."/>
            <person name="Zwiers L.-H."/>
            <person name="Turgeon B.G."/>
            <person name="Goodwin S.B."/>
            <person name="Spatafora J.W."/>
            <person name="Crous P.W."/>
            <person name="Grigoriev I.V."/>
        </authorList>
    </citation>
    <scope>NUCLEOTIDE SEQUENCE</scope>
    <source>
        <strain evidence="14 16">CBS 781.70</strain>
    </source>
</reference>
<reference evidence="16" key="2">
    <citation type="submission" date="2020-04" db="EMBL/GenBank/DDBJ databases">
        <authorList>
            <consortium name="NCBI Genome Project"/>
        </authorList>
    </citation>
    <scope>NUCLEOTIDE SEQUENCE</scope>
    <source>
        <strain evidence="16">CBS 781.70</strain>
    </source>
</reference>
<evidence type="ECO:0000256" key="2">
    <source>
        <dbReference type="ARBA" id="ARBA00004747"/>
    </source>
</evidence>
<comment type="similarity">
    <text evidence="3 11">In the C-terminal section; belongs to the AIR carboxylase family. Class I subfamily.</text>
</comment>